<dbReference type="GO" id="GO:0000209">
    <property type="term" value="P:protein polyubiquitination"/>
    <property type="evidence" value="ECO:0007669"/>
    <property type="project" value="TreeGrafter"/>
</dbReference>
<proteinExistence type="inferred from homology"/>
<dbReference type="InterPro" id="IPR035983">
    <property type="entry name" value="Hect_E3_ubiquitin_ligase"/>
</dbReference>
<feature type="compositionally biased region" description="Polar residues" evidence="5">
    <location>
        <begin position="2164"/>
        <end position="2175"/>
    </location>
</feature>
<organism evidence="7 8">
    <name type="scientific">Opisthorchis felineus</name>
    <dbReference type="NCBI Taxonomy" id="147828"/>
    <lineage>
        <taxon>Eukaryota</taxon>
        <taxon>Metazoa</taxon>
        <taxon>Spiralia</taxon>
        <taxon>Lophotrochozoa</taxon>
        <taxon>Platyhelminthes</taxon>
        <taxon>Trematoda</taxon>
        <taxon>Digenea</taxon>
        <taxon>Opisthorchiida</taxon>
        <taxon>Opisthorchiata</taxon>
        <taxon>Opisthorchiidae</taxon>
        <taxon>Opisthorchis</taxon>
    </lineage>
</organism>
<comment type="similarity">
    <text evidence="4">Belongs to the UPL family. K-HECT subfamily.</text>
</comment>
<feature type="domain" description="HECT" evidence="6">
    <location>
        <begin position="3136"/>
        <end position="3594"/>
    </location>
</feature>
<evidence type="ECO:0000313" key="7">
    <source>
        <dbReference type="EMBL" id="TGZ57761.1"/>
    </source>
</evidence>
<evidence type="ECO:0000256" key="3">
    <source>
        <dbReference type="PROSITE-ProRule" id="PRU00104"/>
    </source>
</evidence>
<evidence type="ECO:0000256" key="4">
    <source>
        <dbReference type="RuleBase" id="RU369009"/>
    </source>
</evidence>
<dbReference type="GO" id="GO:0043161">
    <property type="term" value="P:proteasome-mediated ubiquitin-dependent protein catabolic process"/>
    <property type="evidence" value="ECO:0007669"/>
    <property type="project" value="TreeGrafter"/>
</dbReference>
<keyword evidence="2 3" id="KW-0833">Ubl conjugation pathway</keyword>
<evidence type="ECO:0000256" key="2">
    <source>
        <dbReference type="ARBA" id="ARBA00022786"/>
    </source>
</evidence>
<keyword evidence="8" id="KW-1185">Reference proteome</keyword>
<feature type="region of interest" description="Disordered" evidence="5">
    <location>
        <begin position="2156"/>
        <end position="2183"/>
    </location>
</feature>
<dbReference type="OrthoDB" id="271273at2759"/>
<dbReference type="SUPFAM" id="SSF48371">
    <property type="entry name" value="ARM repeat"/>
    <property type="match status" value="1"/>
</dbReference>
<dbReference type="Gene3D" id="1.25.40.20">
    <property type="entry name" value="Ankyrin repeat-containing domain"/>
    <property type="match status" value="1"/>
</dbReference>
<dbReference type="GO" id="GO:0061630">
    <property type="term" value="F:ubiquitin protein ligase activity"/>
    <property type="evidence" value="ECO:0007669"/>
    <property type="project" value="UniProtKB-UniRule"/>
</dbReference>
<gene>
    <name evidence="7" type="ORF">CRM22_009836</name>
</gene>
<dbReference type="PANTHER" id="PTHR45670:SF1">
    <property type="entry name" value="E3 UBIQUITIN-PROTEIN LIGASE HECTD1"/>
    <property type="match status" value="1"/>
</dbReference>
<feature type="compositionally biased region" description="Polar residues" evidence="5">
    <location>
        <begin position="1461"/>
        <end position="1478"/>
    </location>
</feature>
<dbReference type="SMART" id="SM00119">
    <property type="entry name" value="HECTc"/>
    <property type="match status" value="1"/>
</dbReference>
<dbReference type="PANTHER" id="PTHR45670">
    <property type="entry name" value="E3 UBIQUITIN-PROTEIN LIGASE TRIP12"/>
    <property type="match status" value="1"/>
</dbReference>
<protein>
    <recommendedName>
        <fullName evidence="4">E3 ubiquitin-protein ligase</fullName>
        <ecNumber evidence="4">2.3.2.26</ecNumber>
    </recommendedName>
</protein>
<feature type="compositionally biased region" description="Basic residues" evidence="5">
    <location>
        <begin position="1770"/>
        <end position="1779"/>
    </location>
</feature>
<dbReference type="Gene3D" id="3.90.1750.10">
    <property type="entry name" value="Hect, E3 ligase catalytic domains"/>
    <property type="match status" value="2"/>
</dbReference>
<dbReference type="Pfam" id="PF00632">
    <property type="entry name" value="HECT"/>
    <property type="match status" value="1"/>
</dbReference>
<feature type="active site" description="Glycyl thioester intermediate" evidence="3">
    <location>
        <position position="3563"/>
    </location>
</feature>
<dbReference type="STRING" id="147828.A0A4S2L508"/>
<dbReference type="SUPFAM" id="SSF56204">
    <property type="entry name" value="Hect, E3 ligase catalytic domain"/>
    <property type="match status" value="1"/>
</dbReference>
<feature type="region of interest" description="Disordered" evidence="5">
    <location>
        <begin position="1766"/>
        <end position="1785"/>
    </location>
</feature>
<comment type="function">
    <text evidence="4">E3 ubiquitin-protein ligase which accepts ubiquitin from an E2 ubiquitin-conjugating enzyme in the form of a thioester and then directly transfers the ubiquitin to targeted substrates.</text>
</comment>
<reference evidence="7 8" key="1">
    <citation type="journal article" date="2019" name="BMC Genomics">
        <title>New insights from Opisthorchis felineus genome: update on genomics of the epidemiologically important liver flukes.</title>
        <authorList>
            <person name="Ershov N.I."/>
            <person name="Mordvinov V.A."/>
            <person name="Prokhortchouk E.B."/>
            <person name="Pakharukova M.Y."/>
            <person name="Gunbin K.V."/>
            <person name="Ustyantsev K."/>
            <person name="Genaev M.A."/>
            <person name="Blinov A.G."/>
            <person name="Mazur A."/>
            <person name="Boulygina E."/>
            <person name="Tsygankova S."/>
            <person name="Khrameeva E."/>
            <person name="Chekanov N."/>
            <person name="Fan G."/>
            <person name="Xiao A."/>
            <person name="Zhang H."/>
            <person name="Xu X."/>
            <person name="Yang H."/>
            <person name="Solovyev V."/>
            <person name="Lee S.M."/>
            <person name="Liu X."/>
            <person name="Afonnikov D.A."/>
            <person name="Skryabin K.G."/>
        </authorList>
    </citation>
    <scope>NUCLEOTIDE SEQUENCE [LARGE SCALE GENOMIC DNA]</scope>
    <source>
        <strain evidence="7">AK-0245</strain>
        <tissue evidence="7">Whole organism</tissue>
    </source>
</reference>
<comment type="caution">
    <text evidence="7">The sequence shown here is derived from an EMBL/GenBank/DDBJ whole genome shotgun (WGS) entry which is preliminary data.</text>
</comment>
<dbReference type="InterPro" id="IPR000569">
    <property type="entry name" value="HECT_dom"/>
</dbReference>
<name>A0A4S2L508_OPIFE</name>
<feature type="region of interest" description="Disordered" evidence="5">
    <location>
        <begin position="949"/>
        <end position="977"/>
    </location>
</feature>
<dbReference type="Proteomes" id="UP000308267">
    <property type="component" value="Unassembled WGS sequence"/>
</dbReference>
<dbReference type="SUPFAM" id="SSF48403">
    <property type="entry name" value="Ankyrin repeat"/>
    <property type="match status" value="1"/>
</dbReference>
<dbReference type="InterPro" id="IPR045322">
    <property type="entry name" value="HECTD1/TRIP12-like"/>
</dbReference>
<evidence type="ECO:0000256" key="1">
    <source>
        <dbReference type="ARBA" id="ARBA00022679"/>
    </source>
</evidence>
<comment type="catalytic activity">
    <reaction evidence="4">
        <text>S-ubiquitinyl-[E2 ubiquitin-conjugating enzyme]-L-cysteine + [acceptor protein]-L-lysine = [E2 ubiquitin-conjugating enzyme]-L-cysteine + N(6)-ubiquitinyl-[acceptor protein]-L-lysine.</text>
        <dbReference type="EC" id="2.3.2.26"/>
    </reaction>
</comment>
<dbReference type="UniPathway" id="UPA00143"/>
<evidence type="ECO:0000313" key="8">
    <source>
        <dbReference type="Proteomes" id="UP000308267"/>
    </source>
</evidence>
<keyword evidence="1 4" id="KW-0808">Transferase</keyword>
<accession>A0A4S2L508</accession>
<dbReference type="InterPro" id="IPR016024">
    <property type="entry name" value="ARM-type_fold"/>
</dbReference>
<feature type="region of interest" description="Disordered" evidence="5">
    <location>
        <begin position="1458"/>
        <end position="1478"/>
    </location>
</feature>
<evidence type="ECO:0000256" key="5">
    <source>
        <dbReference type="SAM" id="MobiDB-lite"/>
    </source>
</evidence>
<evidence type="ECO:0000259" key="6">
    <source>
        <dbReference type="PROSITE" id="PS50237"/>
    </source>
</evidence>
<comment type="pathway">
    <text evidence="4">Protein modification; protein ubiquitination.</text>
</comment>
<feature type="compositionally biased region" description="Polar residues" evidence="5">
    <location>
        <begin position="956"/>
        <end position="977"/>
    </location>
</feature>
<dbReference type="EMBL" id="SJOL01009403">
    <property type="protein sequence ID" value="TGZ57761.1"/>
    <property type="molecule type" value="Genomic_DNA"/>
</dbReference>
<sequence length="3594" mass="401101">MANENALVMLNLLQNSTEATADLQITALEQLCLLILQTESSENLKKEFPPSSFIPVLIKLFTEFETPPAVLESAARVLTYYAQILPLDCSANLFENEGSICAICIRLESSDLSEQVENDLAQQIIKLLEELLHRDSNITKIAKSISSIFEFVSTSWKSVHVDTVRSGLFVVSRLANALDLWMQEELSARGTNWKSSGPTTSLVTSLQKWIAGFIQLISHRDLQVSCGGLDCLHAIFCACNRLPHSWSLLERLTSKSNLVDRFLSLLSPPSNKMQKKEVKPTRELDLKDREDETTFIESRSGGMEKDTTYLTGHLAMVVVDLLLKLCQGQPNILSAVAQSPSLSRLFQHALDALTENYRSKEANAPNTTTQTGYTDVLLPTLHLSEGLLSLAMTLPYEPLNIRSSEPLVTSFDKEGWENRESKPEFLKPMAVNVKSTNRCTPEEEKARSVWRTCLSARLFSPKQADQISGYVRCGLPCLPSFTSSSSGNSMNSTGNPQISQTLFLAARQGFEHLGIADDYKLASERFHHWLTNSIANRTNMADLLSILQCGQINGYWMDSVGQPLLSWSIASGHGAATVALCNRGADVNTGLTGCAIHYATTFGQLECARSLLGLGGEHGGPLTETSVANPRIRDCYGRTPAQLAVKALEAAVERASPAVDKYKDLVKLLREAEARFKQEVNTSLSSPLAKLLSLAIPVLTEIYINTAQPEIRIRVLQILARSIRCRTGFIVMYQMQIPQKQESDEANREADKSHGQALTEHFVQMLVHALSQGSSEEVLLVLTMITALIDQPFFPKWMHRYGIPDLLLWRAKICEQEQQDRIKKCGRKSKTEKQQRELAKPSGRFNLRETVPMCIPSYIKKPALISLEPKEVHPYFQCIHELGYWQAYSFGDWYLIRPRSNSLLMFHDFAALWLDVTANENLASSTWTQSVLNAFLLTRLDKGNRSENVQLPLLPTGQNSSALPTTENLGPENTQSSSLPISLSNEILDNLSVHQLKCDSSPVDRTEIAEELWHTVLPIIVQVRQMFYGMLPLPLFKTASPLRSTVSDHYQEKKSPLGSGLQFASITKSKVSIGCQPPETEGPSSVMPGCLISQINATASSTDPHLAEDHKCSGFTGIPQVSDISKPVEFSSNFLDVANKIAEPPKINTSEQSTWENGPESSAVIVSVNPPTSSENHTEEILNDAFKEAPGEPSLQQDLLVNNVDVDNTAETTLSATEVSSRSPETLQAGQPSRACHSEKYSLNGSKKLVKLYVGSICISLSPQGLWLTFIPTLSLNSKFSSVGEFLDTDWCGHPECRSQWNPDFNISTCYNEQLPEITSVSTYFNQTVTILKKGLQRTCAGDLQKLSKGIGCFSDLSETGEQCEEGKAAMKILCHPTRLGGIRVCDALDKIIYQSGPITRSSGHLRLTRFLENLSFTQRQFVRNKHREARLRCTHDTITRVATILANLLKQIIARKQNSRPRSASSKQDGLLNPTTSTLDPVRLSDFTSWFFQSPYNSESNQRPKIAEIVQFLRSFDQSTPFEIVQSQLIPHMRTWFKEKLARTYQSERLTQMLPEFSGTEGSLLESVVLSVPVLLRIFRKLIAAVELIERYPMPLTQFVVTPDQLLTRTIQLRPQALAVDTEAVSFRSEYRRKVDLSNYHLYAQPLVTVRQLQDWVANTIRKIPWYKDDVRHTGFTYDMQQSRYGVHLLPPTVDPATVGTLGRKFLGGVFKWYGTNGGRQIKWANPLRLHGLVRVVTSDIDLNQDPHTVGRLLANPVLEQRQISRKTLGSKKPKHQTTSHTSIRQHAVLIRPDREGAFPNESASWIVFDLGLYIHLTHYLIQVPLLGDRWPHLTDWQVQGSTSGILWEVLSEHHVNPAGDPKAYWGPRGEKTWCLQTSQTETGVERGWRFIRIQALPGCGQNKRLQSSMALRGIEFFGIVTKLYTTQDKFAQTEATKYLRRFRTGAFVVPNLPAAICDDIFSDRQQKNKCDRWQPLEENAPMEVRFSDDYAPRHHVSRGQPPIIGKLLDDLKDGYVTVRWLSDPDEMCEASEYKSVAKSYCMGAFNRYELRLPSDVEIQSRLQILYQQKPKASTTLDFGETKHISDAFQSKDTPVKGMSKKVDQNIVLASVPHTVTSYLLPMTQNWLAEALLPTFSRVVPFLFASCTPKLLREPPVTRHRSSSPLMTAASAVSPSLEHKENSQTMTSRWEDAGSLAVEDVLTGRGLHSQSDMSEAVNDEASFPEKFTFNVENKLSMEPEYKEHPNCGSSSGNLLKSFPSPSQPTLPVSATESQLNHDGFVDLEGAPSCHLSACTDAYITVLPASAEMAIDSDDAEDGGVNEEVNDVDVEEYENDANELNEDLSRSLGFESTKIQEANVAGPETHYDEELDAIDNALELQILKNIEENGFVIETHGSLCGPSKIPKHHGYRKSLKFDDYENRDPICISSLVQQCMNIDILGSEKCKQVIPLQRATQSQQAAEDNQPSCSAYTRMDITTNQSKLLPPHFYNETSFSASGAENSEQAAPTVLYQKTAEVDQQNPVIPSEKCHSSLPSSRPALENVRAPTNKPLASIHPSAPKQLTRLQPSDGIRVENIESSLNGLIPPFETRTGNSHLPSITTFTIPMRVQWPPDGLSTNESSSLRVNSAGKSKTSICLRLRQEESTDPLGGFFCSVVTLTSSGSSSISNTPQKTCESVSSNLENDHATSSTRNMGPEDIQLSENIPDAYNLNNPDVHLVHYLLKYADHVEDFPGSGVLRGPGTHLAKLWNRTYLLDYHLDDISEDQLRDANQLSRMVPVRKSAQICESGLAPQVFVDPSSLEQLLDLLAAIHEYLNLTSSQGERSRRDRFQAVCQSSCPIVKAASLRGQSEPDDSVGTEVTAFLEGMQFKGSVDVDPSVFISSRLTRKLTSYSRDVWSVLANIHTLNSPLESDGTSNKFKWITRLTTDYKFLFPFEARLEFWRVSSLGTSRAIAWLQKRTGNSRVSNNHLLGVGVASFLQRADATTHHSRDRGGKILTPDANFSWTPSVVIVPNPVTSQNSQIENDPHLNQRFSEPTNSVGFGIPPPPNLFGTPSGGVASSLVFGLSSRPPLAGLGRLQRHMARVPRPQQGTTLSDPNHESADDNNVEQILICGTTYSFFSGGNNFWAAAVRLLLAHADMRQELEVEFEGEEGTGLGPTMEFYALLSAELRRHSHGLWVSEDRNEEPSMFDYDQKIEEAKLSFDSKMDLIKHSEDGNVDFYQKESVEETHAAIRSIKEDGDFYVNPAMGLFPAPWPEDQLPPGVELRFYVLGIAVAKCLLDQRQMDLPFSNAFLTLLCQFNARLMFEPKTDQARKEWPGDVLDLNNFVDIYPERGKFLKTLISYIQERRLLSNQLTPEEFEAADLDIQRRLFSTELEALCITMSFAPATRKFGQTEFQLTSAYDPTFLKNADDIPTFEEFLTAATAEQFIRRSVEFAMHKGIRKQMCAFRAGFERVLPLASLATFTPHELGRLIFGESCPEWTPQEIWTNCEPAAGYTRQSSGFRMFIESVSSFDVSERRAFLRFVTGCPTLPPGGLRNLHPKLKVARKDGATCGPFPSVNTCMHYLKLPEYRSVTELKKYLLAAANQNGFFLN</sequence>
<dbReference type="InterPro" id="IPR036770">
    <property type="entry name" value="Ankyrin_rpt-contain_sf"/>
</dbReference>
<dbReference type="Gene3D" id="3.30.2160.10">
    <property type="entry name" value="Hect, E3 ligase catalytic domain"/>
    <property type="match status" value="1"/>
</dbReference>
<dbReference type="PROSITE" id="PS50237">
    <property type="entry name" value="HECT"/>
    <property type="match status" value="1"/>
</dbReference>
<dbReference type="EC" id="2.3.2.26" evidence="4"/>
<dbReference type="Gene3D" id="3.30.2410.10">
    <property type="entry name" value="Hect, E3 ligase catalytic domain"/>
    <property type="match status" value="1"/>
</dbReference>